<feature type="region of interest" description="Disordered" evidence="1">
    <location>
        <begin position="21"/>
        <end position="44"/>
    </location>
</feature>
<sequence length="88" mass="10023">MGNATNHSKPQALKLVNHEISTKQAKKKFRTREISSDRSDRRVALTEPPRAGHRRRYGLDYITIPSPKSVNTRTAAPFEFQFSGFLPI</sequence>
<accession>A0ABQ7CFZ9</accession>
<evidence type="ECO:0000256" key="1">
    <source>
        <dbReference type="SAM" id="MobiDB-lite"/>
    </source>
</evidence>
<reference evidence="2 3" key="1">
    <citation type="journal article" date="2020" name="BMC Genomics">
        <title>Intraspecific diversification of the crop wild relative Brassica cretica Lam. using demographic model selection.</title>
        <authorList>
            <person name="Kioukis A."/>
            <person name="Michalopoulou V.A."/>
            <person name="Briers L."/>
            <person name="Pirintsos S."/>
            <person name="Studholme D.J."/>
            <person name="Pavlidis P."/>
            <person name="Sarris P.F."/>
        </authorList>
    </citation>
    <scope>NUCLEOTIDE SEQUENCE [LARGE SCALE GENOMIC DNA]</scope>
    <source>
        <strain evidence="3">cv. PFS-1207/04</strain>
    </source>
</reference>
<gene>
    <name evidence="2" type="ORF">DY000_02000979</name>
</gene>
<protein>
    <submittedName>
        <fullName evidence="2">Uncharacterized protein</fullName>
    </submittedName>
</protein>
<dbReference type="EMBL" id="QGKV02000832">
    <property type="protein sequence ID" value="KAF3550733.1"/>
    <property type="molecule type" value="Genomic_DNA"/>
</dbReference>
<keyword evidence="3" id="KW-1185">Reference proteome</keyword>
<evidence type="ECO:0000313" key="2">
    <source>
        <dbReference type="EMBL" id="KAF3550733.1"/>
    </source>
</evidence>
<proteinExistence type="predicted"/>
<feature type="compositionally biased region" description="Basic and acidic residues" evidence="1">
    <location>
        <begin position="31"/>
        <end position="44"/>
    </location>
</feature>
<dbReference type="Proteomes" id="UP000266723">
    <property type="component" value="Unassembled WGS sequence"/>
</dbReference>
<comment type="caution">
    <text evidence="2">The sequence shown here is derived from an EMBL/GenBank/DDBJ whole genome shotgun (WGS) entry which is preliminary data.</text>
</comment>
<evidence type="ECO:0000313" key="3">
    <source>
        <dbReference type="Proteomes" id="UP000266723"/>
    </source>
</evidence>
<organism evidence="2 3">
    <name type="scientific">Brassica cretica</name>
    <name type="common">Mustard</name>
    <dbReference type="NCBI Taxonomy" id="69181"/>
    <lineage>
        <taxon>Eukaryota</taxon>
        <taxon>Viridiplantae</taxon>
        <taxon>Streptophyta</taxon>
        <taxon>Embryophyta</taxon>
        <taxon>Tracheophyta</taxon>
        <taxon>Spermatophyta</taxon>
        <taxon>Magnoliopsida</taxon>
        <taxon>eudicotyledons</taxon>
        <taxon>Gunneridae</taxon>
        <taxon>Pentapetalae</taxon>
        <taxon>rosids</taxon>
        <taxon>malvids</taxon>
        <taxon>Brassicales</taxon>
        <taxon>Brassicaceae</taxon>
        <taxon>Brassiceae</taxon>
        <taxon>Brassica</taxon>
    </lineage>
</organism>
<name>A0ABQ7CFZ9_BRACR</name>